<keyword evidence="3" id="KW-0507">mRNA processing</keyword>
<dbReference type="InterPro" id="IPR037200">
    <property type="entry name" value="Isy1_sf"/>
</dbReference>
<organism evidence="8 9">
    <name type="scientific">Sporidiobolus salmonicolor</name>
    <name type="common">Yeast-like fungus</name>
    <name type="synonym">Sporobolomyces salmonicolor</name>
    <dbReference type="NCBI Taxonomy" id="5005"/>
    <lineage>
        <taxon>Eukaryota</taxon>
        <taxon>Fungi</taxon>
        <taxon>Dikarya</taxon>
        <taxon>Basidiomycota</taxon>
        <taxon>Pucciniomycotina</taxon>
        <taxon>Microbotryomycetes</taxon>
        <taxon>Sporidiobolales</taxon>
        <taxon>Sporidiobolaceae</taxon>
        <taxon>Sporobolomyces</taxon>
    </lineage>
</organism>
<feature type="compositionally biased region" description="Low complexity" evidence="7">
    <location>
        <begin position="213"/>
        <end position="227"/>
    </location>
</feature>
<dbReference type="FunFam" id="1.10.287.660:FF:000001">
    <property type="entry name" value="pre-mRNA-splicing factor ISY1 homolog"/>
    <property type="match status" value="1"/>
</dbReference>
<evidence type="ECO:0000256" key="7">
    <source>
        <dbReference type="SAM" id="MobiDB-lite"/>
    </source>
</evidence>
<name>A0A0D6EHJ4_SPOSA</name>
<reference evidence="9" key="1">
    <citation type="submission" date="2015-02" db="EMBL/GenBank/DDBJ databases">
        <authorList>
            <person name="Gon?alves P."/>
        </authorList>
    </citation>
    <scope>NUCLEOTIDE SEQUENCE [LARGE SCALE GENOMIC DNA]</scope>
</reference>
<keyword evidence="4" id="KW-0747">Spliceosome</keyword>
<comment type="subcellular location">
    <subcellularLocation>
        <location evidence="1">Nucleus</location>
    </subcellularLocation>
</comment>
<evidence type="ECO:0000256" key="1">
    <source>
        <dbReference type="ARBA" id="ARBA00004123"/>
    </source>
</evidence>
<dbReference type="Pfam" id="PF06246">
    <property type="entry name" value="Isy1"/>
    <property type="match status" value="1"/>
</dbReference>
<dbReference type="SUPFAM" id="SSF140102">
    <property type="entry name" value="ISY1 domain-like"/>
    <property type="match status" value="1"/>
</dbReference>
<evidence type="ECO:0000256" key="6">
    <source>
        <dbReference type="ARBA" id="ARBA00023242"/>
    </source>
</evidence>
<dbReference type="OrthoDB" id="1739576at2759"/>
<evidence type="ECO:0000256" key="3">
    <source>
        <dbReference type="ARBA" id="ARBA00022664"/>
    </source>
</evidence>
<evidence type="ECO:0000256" key="2">
    <source>
        <dbReference type="ARBA" id="ARBA00007002"/>
    </source>
</evidence>
<dbReference type="Gene3D" id="1.10.287.660">
    <property type="entry name" value="Helix hairpin bin"/>
    <property type="match status" value="1"/>
</dbReference>
<evidence type="ECO:0000313" key="9">
    <source>
        <dbReference type="Proteomes" id="UP000243876"/>
    </source>
</evidence>
<dbReference type="Proteomes" id="UP000243876">
    <property type="component" value="Unassembled WGS sequence"/>
</dbReference>
<dbReference type="PANTHER" id="PTHR13021">
    <property type="entry name" value="PRE-MRNA-SPLICING FACTOR ISY1"/>
    <property type="match status" value="1"/>
</dbReference>
<dbReference type="GO" id="GO:0071014">
    <property type="term" value="C:post-mRNA release spliceosomal complex"/>
    <property type="evidence" value="ECO:0007669"/>
    <property type="project" value="UniProtKB-ARBA"/>
</dbReference>
<comment type="similarity">
    <text evidence="2">Belongs to the ISY1 family.</text>
</comment>
<gene>
    <name evidence="8" type="primary">SPOSA6832_00746</name>
</gene>
<keyword evidence="5" id="KW-0508">mRNA splicing</keyword>
<dbReference type="EMBL" id="CENE01000002">
    <property type="protein sequence ID" value="CEQ39243.1"/>
    <property type="molecule type" value="Genomic_DNA"/>
</dbReference>
<accession>A0A0D6EHJ4</accession>
<feature type="region of interest" description="Disordered" evidence="7">
    <location>
        <begin position="192"/>
        <end position="265"/>
    </location>
</feature>
<evidence type="ECO:0000313" key="8">
    <source>
        <dbReference type="EMBL" id="CEQ39243.1"/>
    </source>
</evidence>
<evidence type="ECO:0000256" key="4">
    <source>
        <dbReference type="ARBA" id="ARBA00022728"/>
    </source>
</evidence>
<keyword evidence="6" id="KW-0539">Nucleus</keyword>
<proteinExistence type="inferred from homology"/>
<dbReference type="GO" id="GO:0000350">
    <property type="term" value="P:generation of catalytic spliceosome for second transesterification step"/>
    <property type="evidence" value="ECO:0007669"/>
    <property type="project" value="InterPro"/>
</dbReference>
<protein>
    <submittedName>
        <fullName evidence="8">SPOSA6832_00746-mRNA-1:cds</fullName>
    </submittedName>
</protein>
<dbReference type="GO" id="GO:0000974">
    <property type="term" value="C:Prp19 complex"/>
    <property type="evidence" value="ECO:0007669"/>
    <property type="project" value="UniProtKB-ARBA"/>
</dbReference>
<dbReference type="InterPro" id="IPR009360">
    <property type="entry name" value="Isy1"/>
</dbReference>
<evidence type="ECO:0000256" key="5">
    <source>
        <dbReference type="ARBA" id="ARBA00023187"/>
    </source>
</evidence>
<sequence>MLYRFREAQAAELGLAQKTDRRPRVAASCKDLRQCERWRGEILREISRKVSKIQDAGLTDYEVRDLNDQINKLLREKHHWENQIIALGGANYKRAAGKMTDADGREVPGQRGYKYFGRAKDLPGVRELFSSAAADVAEVESYKTLKATLFDNVGPGYYGDLAEQGEAGKQLLADEAEAEKAAWEEALENLEGEVEDIPSLPVPTRSLINLSEPSASPSTAADDATSTGKRKAPAAADKAKKTKLSDGSAAAASQSPAPAAAAEQGFESILKADDLRPPKLLSMEEMEKALVERQKRMLLDEYGVDGEEA</sequence>
<dbReference type="AlphaFoldDB" id="A0A0D6EHJ4"/>
<feature type="non-terminal residue" evidence="8">
    <location>
        <position position="1"/>
    </location>
</feature>
<keyword evidence="9" id="KW-1185">Reference proteome</keyword>
<dbReference type="InterPro" id="IPR029012">
    <property type="entry name" value="Helix_hairpin_bin_sf"/>
</dbReference>
<feature type="compositionally biased region" description="Low complexity" evidence="7">
    <location>
        <begin position="248"/>
        <end position="262"/>
    </location>
</feature>